<feature type="transmembrane region" description="Helical" evidence="5">
    <location>
        <begin position="165"/>
        <end position="186"/>
    </location>
</feature>
<sequence>MSFWRDPIVFLINWAKGLLDGIGWGPGWATTVGFVIGAFVLAAGAMFFVVFLIWYERKLIGRFQDRFGPNRLGPFGLFQPLADMLKIFTKELITPVGVDWVAYNLAPVLSVSAVLMMWAVTPFSKTFFGVNISVGILFLIAIGGLGELGILLAGWGSNNKYALVGALRAIAQLISYEVPFVLSALVPVMLSGSMSLVDIVEAQQPWYIVVAPAAAFIFFIASVAETGRAPFDLAEAESEIVAGYNVEYSGLKFGMFFVGEFLHAFTASFIFVTVFLGGWRGPFADEIPVLGLAYFFIKTFIVYFALILFRGTNPRFRIDQMMDLNWKVLTPLALVVIMAVALVNSLFASSADWLRISALLAVNLVIVFAAERLVRRGVKTTRPEVGSRQRPVASPDNVFIQPGSGVKG</sequence>
<keyword evidence="5" id="KW-0830">Ubiquinone</keyword>
<dbReference type="Pfam" id="PF00146">
    <property type="entry name" value="NADHdh"/>
    <property type="match status" value="1"/>
</dbReference>
<evidence type="ECO:0000256" key="5">
    <source>
        <dbReference type="HAMAP-Rule" id="MF_01350"/>
    </source>
</evidence>
<feature type="transmembrane region" description="Helical" evidence="5">
    <location>
        <begin position="353"/>
        <end position="374"/>
    </location>
</feature>
<dbReference type="GO" id="GO:0003954">
    <property type="term" value="F:NADH dehydrogenase activity"/>
    <property type="evidence" value="ECO:0007669"/>
    <property type="project" value="TreeGrafter"/>
</dbReference>
<dbReference type="GO" id="GO:0048038">
    <property type="term" value="F:quinone binding"/>
    <property type="evidence" value="ECO:0007669"/>
    <property type="project" value="UniProtKB-KW"/>
</dbReference>
<feature type="transmembrane region" description="Helical" evidence="5">
    <location>
        <begin position="100"/>
        <end position="120"/>
    </location>
</feature>
<keyword evidence="5" id="KW-1003">Cell membrane</keyword>
<evidence type="ECO:0000256" key="2">
    <source>
        <dbReference type="ARBA" id="ARBA00022692"/>
    </source>
</evidence>
<dbReference type="PROSITE" id="PS00668">
    <property type="entry name" value="COMPLEX1_ND1_2"/>
    <property type="match status" value="1"/>
</dbReference>
<accession>A0A0H4TCH7</accession>
<dbReference type="HAMAP" id="MF_01350">
    <property type="entry name" value="NDH1_NuoH"/>
    <property type="match status" value="1"/>
</dbReference>
<dbReference type="AlphaFoldDB" id="A0A0H4TCH7"/>
<dbReference type="PANTHER" id="PTHR11432">
    <property type="entry name" value="NADH DEHYDROGENASE SUBUNIT 1"/>
    <property type="match status" value="1"/>
</dbReference>
<feature type="transmembrane region" description="Helical" evidence="5">
    <location>
        <begin position="291"/>
        <end position="309"/>
    </location>
</feature>
<comment type="similarity">
    <text evidence="5 6">Belongs to the complex I subunit 1 family.</text>
</comment>
<dbReference type="InterPro" id="IPR001694">
    <property type="entry name" value="NADH_UbQ_OxRdtase_su1/FPO"/>
</dbReference>
<reference evidence="7" key="1">
    <citation type="journal article" date="2015" name="ISME J.">
        <title>Aquifer environment selects for microbial species cohorts in sediment and groundwater.</title>
        <authorList>
            <person name="Hug L.A."/>
            <person name="Thomas B.C."/>
            <person name="Brown C.T."/>
            <person name="Frischkorn K.R."/>
            <person name="Williams K.H."/>
            <person name="Tringe S.G."/>
            <person name="Banfield J.F."/>
        </authorList>
    </citation>
    <scope>NUCLEOTIDE SEQUENCE</scope>
</reference>
<evidence type="ECO:0000256" key="3">
    <source>
        <dbReference type="ARBA" id="ARBA00022989"/>
    </source>
</evidence>
<evidence type="ECO:0000256" key="1">
    <source>
        <dbReference type="ARBA" id="ARBA00004141"/>
    </source>
</evidence>
<evidence type="ECO:0000313" key="7">
    <source>
        <dbReference type="EMBL" id="AKQ04585.1"/>
    </source>
</evidence>
<feature type="transmembrane region" description="Helical" evidence="5">
    <location>
        <begin position="261"/>
        <end position="279"/>
    </location>
</feature>
<dbReference type="NCBIfam" id="NF004741">
    <property type="entry name" value="PRK06076.1-2"/>
    <property type="match status" value="1"/>
</dbReference>
<keyword evidence="5" id="KW-1278">Translocase</keyword>
<feature type="transmembrane region" description="Helical" evidence="5">
    <location>
        <begin position="132"/>
        <end position="153"/>
    </location>
</feature>
<feature type="transmembrane region" description="Helical" evidence="5">
    <location>
        <begin position="329"/>
        <end position="347"/>
    </location>
</feature>
<comment type="catalytic activity">
    <reaction evidence="5">
        <text>a quinone + NADH + 5 H(+)(in) = a quinol + NAD(+) + 4 H(+)(out)</text>
        <dbReference type="Rhea" id="RHEA:57888"/>
        <dbReference type="ChEBI" id="CHEBI:15378"/>
        <dbReference type="ChEBI" id="CHEBI:24646"/>
        <dbReference type="ChEBI" id="CHEBI:57540"/>
        <dbReference type="ChEBI" id="CHEBI:57945"/>
        <dbReference type="ChEBI" id="CHEBI:132124"/>
    </reaction>
</comment>
<dbReference type="GO" id="GO:0009060">
    <property type="term" value="P:aerobic respiration"/>
    <property type="evidence" value="ECO:0007669"/>
    <property type="project" value="TreeGrafter"/>
</dbReference>
<keyword evidence="5 6" id="KW-0520">NAD</keyword>
<dbReference type="PROSITE" id="PS00667">
    <property type="entry name" value="COMPLEX1_ND1_1"/>
    <property type="match status" value="1"/>
</dbReference>
<dbReference type="GO" id="GO:0005886">
    <property type="term" value="C:plasma membrane"/>
    <property type="evidence" value="ECO:0007669"/>
    <property type="project" value="UniProtKB-SubCell"/>
</dbReference>
<feature type="transmembrane region" description="Helical" evidence="5">
    <location>
        <begin position="28"/>
        <end position="55"/>
    </location>
</feature>
<comment type="subunit">
    <text evidence="5">NDH-1 is composed of 14 different subunits. Subunits NuoA, H, J, K, L, M, N constitute the membrane sector of the complex.</text>
</comment>
<dbReference type="EC" id="7.1.1.-" evidence="5"/>
<keyword evidence="4 5" id="KW-0472">Membrane</keyword>
<gene>
    <name evidence="5 7" type="primary">nuoH</name>
</gene>
<evidence type="ECO:0000256" key="6">
    <source>
        <dbReference type="RuleBase" id="RU000471"/>
    </source>
</evidence>
<feature type="transmembrane region" description="Helical" evidence="5">
    <location>
        <begin position="206"/>
        <end position="224"/>
    </location>
</feature>
<keyword evidence="3 5" id="KW-1133">Transmembrane helix</keyword>
<keyword evidence="7" id="KW-0560">Oxidoreductase</keyword>
<dbReference type="GO" id="GO:0016655">
    <property type="term" value="F:oxidoreductase activity, acting on NAD(P)H, quinone or similar compound as acceptor"/>
    <property type="evidence" value="ECO:0007669"/>
    <property type="project" value="UniProtKB-UniRule"/>
</dbReference>
<dbReference type="InterPro" id="IPR018086">
    <property type="entry name" value="NADH_UbQ_OxRdtase_su1_CS"/>
</dbReference>
<comment type="subcellular location">
    <subcellularLocation>
        <location evidence="5 6">Cell membrane</location>
        <topology evidence="5 6">Multi-pass membrane protein</topology>
    </subcellularLocation>
    <subcellularLocation>
        <location evidence="1">Membrane</location>
        <topology evidence="1">Multi-pass membrane protein</topology>
    </subcellularLocation>
</comment>
<name>A0A0H4TCH7_9CHLR</name>
<keyword evidence="2 5" id="KW-0812">Transmembrane</keyword>
<proteinExistence type="inferred from homology"/>
<keyword evidence="5" id="KW-0874">Quinone</keyword>
<dbReference type="PANTHER" id="PTHR11432:SF3">
    <property type="entry name" value="NADH-UBIQUINONE OXIDOREDUCTASE CHAIN 1"/>
    <property type="match status" value="1"/>
</dbReference>
<dbReference type="EMBL" id="KT007045">
    <property type="protein sequence ID" value="AKQ04585.1"/>
    <property type="molecule type" value="Genomic_DNA"/>
</dbReference>
<comment type="function">
    <text evidence="5">NDH-1 shuttles electrons from NADH, via FMN and iron-sulfur (Fe-S) centers, to quinones in the respiratory chain. The immediate electron acceptor for the enzyme in this species is believed to be ubiquinone. Couples the redox reaction to proton translocation (for every two electrons transferred, four hydrogen ions are translocated across the cytoplasmic membrane), and thus conserves the redox energy in a proton gradient. This subunit may bind ubiquinone.</text>
</comment>
<protein>
    <recommendedName>
        <fullName evidence="5">NADH-quinone oxidoreductase subunit H</fullName>
        <ecNumber evidence="5">7.1.1.-</ecNumber>
    </recommendedName>
    <alternativeName>
        <fullName evidence="5">NADH dehydrogenase I subunit H</fullName>
    </alternativeName>
    <alternativeName>
        <fullName evidence="5">NDH-1 subunit H</fullName>
    </alternativeName>
</protein>
<organism evidence="7">
    <name type="scientific">uncultured Chloroflexi bacterium Rifle_16ft_4_minimus_640</name>
    <dbReference type="NCBI Taxonomy" id="1665080"/>
    <lineage>
        <taxon>Bacteria</taxon>
        <taxon>Bacillati</taxon>
        <taxon>Chloroflexota</taxon>
        <taxon>environmental samples</taxon>
    </lineage>
</organism>
<evidence type="ECO:0000256" key="4">
    <source>
        <dbReference type="ARBA" id="ARBA00023136"/>
    </source>
</evidence>